<keyword evidence="4" id="KW-1185">Reference proteome</keyword>
<feature type="domain" description="DUF488" evidence="2">
    <location>
        <begin position="71"/>
        <end position="124"/>
    </location>
</feature>
<evidence type="ECO:0000256" key="1">
    <source>
        <dbReference type="SAM" id="MobiDB-lite"/>
    </source>
</evidence>
<protein>
    <recommendedName>
        <fullName evidence="2">DUF488 domain-containing protein</fullName>
    </recommendedName>
</protein>
<organism evidence="3 4">
    <name type="scientific">Dictyobacter alpinus</name>
    <dbReference type="NCBI Taxonomy" id="2014873"/>
    <lineage>
        <taxon>Bacteria</taxon>
        <taxon>Bacillati</taxon>
        <taxon>Chloroflexota</taxon>
        <taxon>Ktedonobacteria</taxon>
        <taxon>Ktedonobacterales</taxon>
        <taxon>Dictyobacteraceae</taxon>
        <taxon>Dictyobacter</taxon>
    </lineage>
</organism>
<dbReference type="Pfam" id="PF22751">
    <property type="entry name" value="DUF488-N3a"/>
    <property type="match status" value="1"/>
</dbReference>
<dbReference type="InterPro" id="IPR054495">
    <property type="entry name" value="DUF488-N3a"/>
</dbReference>
<reference evidence="4" key="1">
    <citation type="submission" date="2018-12" db="EMBL/GenBank/DDBJ databases">
        <title>Tengunoibacter tsumagoiensis gen. nov., sp. nov., Dictyobacter kobayashii sp. nov., D. alpinus sp. nov., and D. joshuensis sp. nov. and description of Dictyobacteraceae fam. nov. within the order Ktedonobacterales isolated from Tengu-no-mugimeshi.</title>
        <authorList>
            <person name="Wang C.M."/>
            <person name="Zheng Y."/>
            <person name="Sakai Y."/>
            <person name="Toyoda A."/>
            <person name="Minakuchi Y."/>
            <person name="Abe K."/>
            <person name="Yokota A."/>
            <person name="Yabe S."/>
        </authorList>
    </citation>
    <scope>NUCLEOTIDE SEQUENCE [LARGE SCALE GENOMIC DNA]</scope>
    <source>
        <strain evidence="4">Uno16</strain>
    </source>
</reference>
<gene>
    <name evidence="3" type="ORF">KDA_75880</name>
</gene>
<accession>A0A402BL80</accession>
<dbReference type="Proteomes" id="UP000287171">
    <property type="component" value="Unassembled WGS sequence"/>
</dbReference>
<comment type="caution">
    <text evidence="3">The sequence shown here is derived from an EMBL/GenBank/DDBJ whole genome shotgun (WGS) entry which is preliminary data.</text>
</comment>
<proteinExistence type="predicted"/>
<sequence>MSIPSPIIYPVGYSARYALQRVDTLMQQPHVRLVDLRCNPTSQFSQWRRKTLERVYGAAYYWAGASLGNRNYDNDLPIELLDPEPGIARLCEFLQQGDRLILLCQCPEYRVCHRAVVVRLLQQAMPSLQVVQPETLPEVQGYWGLSIRPPYSYWLANPTRLMELGLPPKTLENRGWTTRFRGEILLHSGTTVEPGAFAYWKRIIPGLECLTPTQGYPRGAFIGRARLADVVTSSRDVWFCGPYGFVLEDAQPIEPIPYPGALKIFEVPRSIIDQSHSTQRREAHEANTVVAHPS</sequence>
<dbReference type="SUPFAM" id="SSF88697">
    <property type="entry name" value="PUA domain-like"/>
    <property type="match status" value="1"/>
</dbReference>
<feature type="region of interest" description="Disordered" evidence="1">
    <location>
        <begin position="275"/>
        <end position="294"/>
    </location>
</feature>
<evidence type="ECO:0000259" key="2">
    <source>
        <dbReference type="Pfam" id="PF22751"/>
    </source>
</evidence>
<evidence type="ECO:0000313" key="4">
    <source>
        <dbReference type="Proteomes" id="UP000287171"/>
    </source>
</evidence>
<dbReference type="EMBL" id="BIFT01000003">
    <property type="protein sequence ID" value="GCE32104.1"/>
    <property type="molecule type" value="Genomic_DNA"/>
</dbReference>
<dbReference type="AlphaFoldDB" id="A0A402BL80"/>
<dbReference type="InterPro" id="IPR015947">
    <property type="entry name" value="PUA-like_sf"/>
</dbReference>
<evidence type="ECO:0000313" key="3">
    <source>
        <dbReference type="EMBL" id="GCE32104.1"/>
    </source>
</evidence>
<dbReference type="RefSeq" id="WP_161982722.1">
    <property type="nucleotide sequence ID" value="NZ_BIFT01000003.1"/>
</dbReference>
<name>A0A402BL80_9CHLR</name>